<evidence type="ECO:0000313" key="2">
    <source>
        <dbReference type="Proteomes" id="UP000567099"/>
    </source>
</evidence>
<name>A0A7J9PMH5_METMI</name>
<protein>
    <submittedName>
        <fullName evidence="1">Uncharacterized protein</fullName>
    </submittedName>
</protein>
<organism evidence="1 2">
    <name type="scientific">Methanococcus maripaludis</name>
    <name type="common">Methanococcus deltae</name>
    <dbReference type="NCBI Taxonomy" id="39152"/>
    <lineage>
        <taxon>Archaea</taxon>
        <taxon>Methanobacteriati</taxon>
        <taxon>Methanobacteriota</taxon>
        <taxon>Methanomada group</taxon>
        <taxon>Methanococci</taxon>
        <taxon>Methanococcales</taxon>
        <taxon>Methanococcaceae</taxon>
        <taxon>Methanococcus</taxon>
    </lineage>
</organism>
<proteinExistence type="predicted"/>
<reference evidence="1 2" key="1">
    <citation type="submission" date="2020-07" db="EMBL/GenBank/DDBJ databases">
        <title>Genomic Encyclopedia of Type Strains, Phase IV (KMG-V): Genome sequencing to study the core and pangenomes of soil and plant-associated prokaryotes.</title>
        <authorList>
            <person name="Whitman W."/>
        </authorList>
    </citation>
    <scope>NUCLEOTIDE SEQUENCE [LARGE SCALE GENOMIC DNA]</scope>
    <source>
        <strain evidence="1 2">C13</strain>
    </source>
</reference>
<accession>A0A7J9PMH5</accession>
<dbReference type="Proteomes" id="UP000567099">
    <property type="component" value="Unassembled WGS sequence"/>
</dbReference>
<evidence type="ECO:0000313" key="1">
    <source>
        <dbReference type="EMBL" id="MBA2863984.1"/>
    </source>
</evidence>
<dbReference type="EMBL" id="JACDUO010000001">
    <property type="protein sequence ID" value="MBA2863984.1"/>
    <property type="molecule type" value="Genomic_DNA"/>
</dbReference>
<gene>
    <name evidence="1" type="ORF">HNP94_000984</name>
</gene>
<sequence>MIEFQKGPKHVPVVRDEEFGEWLSKKGLSKSTVYSYVTAVKMLAKKGILTIPKKEIKEELWGRYSTDTVRQRYYTVYNQYHRFLKATKNKPFVLRLQKKIVGKIPYQKEFETYLKIEQNCSETKIKKVIDILRTLAYKNMLNLQLSEFKQELRNQYSNRNTRGAYKRAYLEYHGFKTKLNLD</sequence>
<dbReference type="AlphaFoldDB" id="A0A7J9PMH5"/>
<dbReference type="RefSeq" id="WP_181504969.1">
    <property type="nucleotide sequence ID" value="NZ_JACDUO010000001.1"/>
</dbReference>
<comment type="caution">
    <text evidence="1">The sequence shown here is derived from an EMBL/GenBank/DDBJ whole genome shotgun (WGS) entry which is preliminary data.</text>
</comment>